<dbReference type="InterPro" id="IPR014509">
    <property type="entry name" value="YjdF-like"/>
</dbReference>
<reference evidence="2" key="1">
    <citation type="journal article" date="2021" name="PeerJ">
        <title>Extensive microbial diversity within the chicken gut microbiome revealed by metagenomics and culture.</title>
        <authorList>
            <person name="Gilroy R."/>
            <person name="Ravi A."/>
            <person name="Getino M."/>
            <person name="Pursley I."/>
            <person name="Horton D.L."/>
            <person name="Alikhan N.F."/>
            <person name="Baker D."/>
            <person name="Gharbi K."/>
            <person name="Hall N."/>
            <person name="Watson M."/>
            <person name="Adriaenssens E.M."/>
            <person name="Foster-Nyarko E."/>
            <person name="Jarju S."/>
            <person name="Secka A."/>
            <person name="Antonio M."/>
            <person name="Oren A."/>
            <person name="Chaudhuri R.R."/>
            <person name="La Ragione R."/>
            <person name="Hildebrand F."/>
            <person name="Pallen M.J."/>
        </authorList>
    </citation>
    <scope>NUCLEOTIDE SEQUENCE</scope>
    <source>
        <strain evidence="2">ChiW7-2402</strain>
    </source>
</reference>
<dbReference type="Proteomes" id="UP000824102">
    <property type="component" value="Unassembled WGS sequence"/>
</dbReference>
<reference evidence="2" key="2">
    <citation type="submission" date="2021-04" db="EMBL/GenBank/DDBJ databases">
        <authorList>
            <person name="Gilroy R."/>
        </authorList>
    </citation>
    <scope>NUCLEOTIDE SEQUENCE</scope>
    <source>
        <strain evidence="2">ChiW7-2402</strain>
    </source>
</reference>
<feature type="transmembrane region" description="Helical" evidence="1">
    <location>
        <begin position="137"/>
        <end position="155"/>
    </location>
</feature>
<feature type="transmembrane region" description="Helical" evidence="1">
    <location>
        <begin position="205"/>
        <end position="224"/>
    </location>
</feature>
<dbReference type="Pfam" id="PF09997">
    <property type="entry name" value="DUF2238"/>
    <property type="match status" value="1"/>
</dbReference>
<keyword evidence="1" id="KW-0812">Transmembrane</keyword>
<feature type="transmembrane region" description="Helical" evidence="1">
    <location>
        <begin position="12"/>
        <end position="36"/>
    </location>
</feature>
<organism evidence="2 3">
    <name type="scientific">Candidatus Gallimonas intestinavium</name>
    <dbReference type="NCBI Taxonomy" id="2838603"/>
    <lineage>
        <taxon>Bacteria</taxon>
        <taxon>Bacillati</taxon>
        <taxon>Bacillota</taxon>
        <taxon>Clostridia</taxon>
        <taxon>Candidatus Gallimonas</taxon>
    </lineage>
</organism>
<keyword evidence="1" id="KW-0472">Membrane</keyword>
<evidence type="ECO:0000256" key="1">
    <source>
        <dbReference type="SAM" id="Phobius"/>
    </source>
</evidence>
<evidence type="ECO:0008006" key="4">
    <source>
        <dbReference type="Google" id="ProtNLM"/>
    </source>
</evidence>
<evidence type="ECO:0000313" key="3">
    <source>
        <dbReference type="Proteomes" id="UP000824102"/>
    </source>
</evidence>
<evidence type="ECO:0000313" key="2">
    <source>
        <dbReference type="EMBL" id="HIZ72289.1"/>
    </source>
</evidence>
<gene>
    <name evidence="2" type="ORF">H9964_01770</name>
</gene>
<feature type="transmembrane region" description="Helical" evidence="1">
    <location>
        <begin position="48"/>
        <end position="67"/>
    </location>
</feature>
<keyword evidence="1" id="KW-1133">Transmembrane helix</keyword>
<dbReference type="EMBL" id="DXBB01000034">
    <property type="protein sequence ID" value="HIZ72289.1"/>
    <property type="molecule type" value="Genomic_DNA"/>
</dbReference>
<protein>
    <recommendedName>
        <fullName evidence="4">DUF2238 domain-containing protein</fullName>
    </recommendedName>
</protein>
<proteinExistence type="predicted"/>
<sequence>MTHSDAKRKRILILTLSVLVLILLGGIVCTVVRYQSGAFEQGELLRRLWYAVLCIAMIAAVFLAELLFRIRFPLALEVSLMAFAVAALCGGNLYDLYGALPFWDKILHTLSGPLFSIVGLSFALLLLRDMREGTGKVLAAVLFALLFSLAVGYLWEVFEYAVDSLMPGGYNNQRWQNGVVGQLPNGNYEVTEPRGSGLIDTMSDLICNLCGTVAFLLPALFLFWRKPSRIDLFTLESRPARKKKARPSPEERE</sequence>
<comment type="caution">
    <text evidence="2">The sequence shown here is derived from an EMBL/GenBank/DDBJ whole genome shotgun (WGS) entry which is preliminary data.</text>
</comment>
<dbReference type="AlphaFoldDB" id="A0A9D2G397"/>
<feature type="transmembrane region" description="Helical" evidence="1">
    <location>
        <begin position="106"/>
        <end position="125"/>
    </location>
</feature>
<name>A0A9D2G397_9FIRM</name>
<feature type="transmembrane region" description="Helical" evidence="1">
    <location>
        <begin position="74"/>
        <end position="94"/>
    </location>
</feature>
<accession>A0A9D2G397</accession>